<dbReference type="GeneID" id="91560940"/>
<gene>
    <name evidence="7" type="ORF">LRP29_22325</name>
</gene>
<evidence type="ECO:0000256" key="4">
    <source>
        <dbReference type="ARBA" id="ARBA00023163"/>
    </source>
</evidence>
<dbReference type="InterPro" id="IPR009057">
    <property type="entry name" value="Homeodomain-like_sf"/>
</dbReference>
<evidence type="ECO:0000259" key="6">
    <source>
        <dbReference type="PROSITE" id="PS50977"/>
    </source>
</evidence>
<dbReference type="InterPro" id="IPR001647">
    <property type="entry name" value="HTH_TetR"/>
</dbReference>
<dbReference type="AlphaFoldDB" id="A0AB38T6P1"/>
<dbReference type="PRINTS" id="PR00455">
    <property type="entry name" value="HTHTETR"/>
</dbReference>
<evidence type="ECO:0000256" key="5">
    <source>
        <dbReference type="PROSITE-ProRule" id="PRU00335"/>
    </source>
</evidence>
<dbReference type="PANTHER" id="PTHR30055">
    <property type="entry name" value="HTH-TYPE TRANSCRIPTIONAL REGULATOR RUTR"/>
    <property type="match status" value="1"/>
</dbReference>
<feature type="DNA-binding region" description="H-T-H motif" evidence="5">
    <location>
        <begin position="32"/>
        <end position="51"/>
    </location>
</feature>
<dbReference type="GO" id="GO:0003700">
    <property type="term" value="F:DNA-binding transcription factor activity"/>
    <property type="evidence" value="ECO:0007669"/>
    <property type="project" value="TreeGrafter"/>
</dbReference>
<feature type="domain" description="HTH tetR-type" evidence="6">
    <location>
        <begin position="9"/>
        <end position="69"/>
    </location>
</feature>
<dbReference type="Gene3D" id="1.10.357.10">
    <property type="entry name" value="Tetracycline Repressor, domain 2"/>
    <property type="match status" value="1"/>
</dbReference>
<dbReference type="SUPFAM" id="SSF48498">
    <property type="entry name" value="Tetracyclin repressor-like, C-terminal domain"/>
    <property type="match status" value="1"/>
</dbReference>
<keyword evidence="2" id="KW-0805">Transcription regulation</keyword>
<dbReference type="GO" id="GO:0000976">
    <property type="term" value="F:transcription cis-regulatory region binding"/>
    <property type="evidence" value="ECO:0007669"/>
    <property type="project" value="TreeGrafter"/>
</dbReference>
<dbReference type="PROSITE" id="PS50977">
    <property type="entry name" value="HTH_TETR_2"/>
    <property type="match status" value="1"/>
</dbReference>
<evidence type="ECO:0000256" key="1">
    <source>
        <dbReference type="ARBA" id="ARBA00022491"/>
    </source>
</evidence>
<accession>A0AB38T6P1</accession>
<dbReference type="InterPro" id="IPR023772">
    <property type="entry name" value="DNA-bd_HTH_TetR-type_CS"/>
</dbReference>
<keyword evidence="1" id="KW-0678">Repressor</keyword>
<protein>
    <submittedName>
        <fullName evidence="7">TetR/AcrR family transcriptional regulator</fullName>
    </submittedName>
</protein>
<proteinExistence type="predicted"/>
<dbReference type="SUPFAM" id="SSF46689">
    <property type="entry name" value="Homeodomain-like"/>
    <property type="match status" value="1"/>
</dbReference>
<dbReference type="PANTHER" id="PTHR30055:SF175">
    <property type="entry name" value="HTH-TYPE TRANSCRIPTIONAL REPRESSOR KSTR2"/>
    <property type="match status" value="1"/>
</dbReference>
<dbReference type="EMBL" id="CP088147">
    <property type="protein sequence ID" value="UTU50209.1"/>
    <property type="molecule type" value="Genomic_DNA"/>
</dbReference>
<name>A0AB38T6P1_9HYPH</name>
<evidence type="ECO:0000313" key="8">
    <source>
        <dbReference type="Proteomes" id="UP001060070"/>
    </source>
</evidence>
<evidence type="ECO:0000313" key="7">
    <source>
        <dbReference type="EMBL" id="UTU50209.1"/>
    </source>
</evidence>
<organism evidence="7 8">
    <name type="scientific">Mesorhizobium ciceri</name>
    <dbReference type="NCBI Taxonomy" id="39645"/>
    <lineage>
        <taxon>Bacteria</taxon>
        <taxon>Pseudomonadati</taxon>
        <taxon>Pseudomonadota</taxon>
        <taxon>Alphaproteobacteria</taxon>
        <taxon>Hyphomicrobiales</taxon>
        <taxon>Phyllobacteriaceae</taxon>
        <taxon>Mesorhizobium</taxon>
    </lineage>
</organism>
<dbReference type="Pfam" id="PF00440">
    <property type="entry name" value="TetR_N"/>
    <property type="match status" value="1"/>
</dbReference>
<dbReference type="InterPro" id="IPR050109">
    <property type="entry name" value="HTH-type_TetR-like_transc_reg"/>
</dbReference>
<dbReference type="FunFam" id="1.10.10.60:FF:000141">
    <property type="entry name" value="TetR family transcriptional regulator"/>
    <property type="match status" value="1"/>
</dbReference>
<evidence type="ECO:0000256" key="3">
    <source>
        <dbReference type="ARBA" id="ARBA00023125"/>
    </source>
</evidence>
<dbReference type="Proteomes" id="UP001060070">
    <property type="component" value="Chromosome"/>
</dbReference>
<dbReference type="InterPro" id="IPR036271">
    <property type="entry name" value="Tet_transcr_reg_TetR-rel_C_sf"/>
</dbReference>
<keyword evidence="3 5" id="KW-0238">DNA-binding</keyword>
<keyword evidence="8" id="KW-1185">Reference proteome</keyword>
<sequence length="238" mass="26241">MPRVIKHPELRREELLDHAQALFLTQGYDKASLNDVIASAGISKGAFYHYFPSKEALLEALADRFARQALAGVQDILHDPGLDPLGRLNGLLSQSRRAKIETAPEAWALFETMFRPENLVLFHRINLAASASFSPLLVKVIRQGIEDGTFRTFDPEGVADIVMQFGMATRDVVAKAIAGGSDADMEAAIEVLEKRVRLYEIALDRILGLPDGSIRIGEPGYVRTVMTARRRTSAGKAR</sequence>
<keyword evidence="4" id="KW-0804">Transcription</keyword>
<dbReference type="PROSITE" id="PS01081">
    <property type="entry name" value="HTH_TETR_1"/>
    <property type="match status" value="1"/>
</dbReference>
<evidence type="ECO:0000256" key="2">
    <source>
        <dbReference type="ARBA" id="ARBA00023015"/>
    </source>
</evidence>
<reference evidence="7 8" key="1">
    <citation type="journal article" date="2022" name="Microbiol. Resour. Announc.">
        <title>Complete Genome Sequence of Mesorhizobium ciceri Strain R30, a Rhizobium Used as a Commercial Inoculant for Chickpea in Argentina.</title>
        <authorList>
            <person name="Foresto E."/>
            <person name="Revale S."/>
            <person name="Primo E."/>
            <person name="Nievas F."/>
            <person name="Carezzano E."/>
            <person name="Puente M."/>
            <person name="Alzari P."/>
            <person name="Mart M."/>
            <person name="Ben-Assaya M."/>
            <person name="Mornico D."/>
            <person name="Santoro M."/>
            <person name="Mart F."/>
            <person name="Giordano W."/>
            <person name="Bogino P."/>
        </authorList>
    </citation>
    <scope>NUCLEOTIDE SEQUENCE [LARGE SCALE GENOMIC DNA]</scope>
    <source>
        <strain evidence="7 8">R30</strain>
    </source>
</reference>
<dbReference type="RefSeq" id="WP_024505353.1">
    <property type="nucleotide sequence ID" value="NZ_CP088147.1"/>
</dbReference>